<comment type="caution">
    <text evidence="2">The sequence shown here is derived from an EMBL/GenBank/DDBJ whole genome shotgun (WGS) entry which is preliminary data.</text>
</comment>
<gene>
    <name evidence="2" type="ORF">BpHYR1_028354</name>
</gene>
<keyword evidence="3" id="KW-1185">Reference proteome</keyword>
<feature type="compositionally biased region" description="Polar residues" evidence="1">
    <location>
        <begin position="1"/>
        <end position="10"/>
    </location>
</feature>
<reference evidence="2 3" key="1">
    <citation type="journal article" date="2018" name="Sci. Rep.">
        <title>Genomic signatures of local adaptation to the degree of environmental predictability in rotifers.</title>
        <authorList>
            <person name="Franch-Gras L."/>
            <person name="Hahn C."/>
            <person name="Garcia-Roger E.M."/>
            <person name="Carmona M.J."/>
            <person name="Serra M."/>
            <person name="Gomez A."/>
        </authorList>
    </citation>
    <scope>NUCLEOTIDE SEQUENCE [LARGE SCALE GENOMIC DNA]</scope>
    <source>
        <strain evidence="2">HYR1</strain>
    </source>
</reference>
<proteinExistence type="predicted"/>
<protein>
    <submittedName>
        <fullName evidence="2">Uncharacterized protein</fullName>
    </submittedName>
</protein>
<evidence type="ECO:0000256" key="1">
    <source>
        <dbReference type="SAM" id="MobiDB-lite"/>
    </source>
</evidence>
<organism evidence="2 3">
    <name type="scientific">Brachionus plicatilis</name>
    <name type="common">Marine rotifer</name>
    <name type="synonym">Brachionus muelleri</name>
    <dbReference type="NCBI Taxonomy" id="10195"/>
    <lineage>
        <taxon>Eukaryota</taxon>
        <taxon>Metazoa</taxon>
        <taxon>Spiralia</taxon>
        <taxon>Gnathifera</taxon>
        <taxon>Rotifera</taxon>
        <taxon>Eurotatoria</taxon>
        <taxon>Monogononta</taxon>
        <taxon>Pseudotrocha</taxon>
        <taxon>Ploima</taxon>
        <taxon>Brachionidae</taxon>
        <taxon>Brachionus</taxon>
    </lineage>
</organism>
<evidence type="ECO:0000313" key="3">
    <source>
        <dbReference type="Proteomes" id="UP000276133"/>
    </source>
</evidence>
<name>A0A3M7QEI2_BRAPC</name>
<dbReference type="AlphaFoldDB" id="A0A3M7QEI2"/>
<feature type="region of interest" description="Disordered" evidence="1">
    <location>
        <begin position="1"/>
        <end position="21"/>
    </location>
</feature>
<accession>A0A3M7QEI2</accession>
<dbReference type="EMBL" id="REGN01006363">
    <property type="protein sequence ID" value="RNA09846.1"/>
    <property type="molecule type" value="Genomic_DNA"/>
</dbReference>
<sequence length="158" mass="18610">MIKKSASQVHSEFHANERNPIAEPNKQILTFEQYFDKLSAHIMEPNGTNLMKYDQDEEELNDEKVGKKRKRKIAFDNPLKHLDFLKTIDFVNLTIKLDQPNNEQASELFSKELYTILKSQIHFYKTFVLNNQPVRQDLSDALINLYKKCFFDCVQILV</sequence>
<dbReference type="Proteomes" id="UP000276133">
    <property type="component" value="Unassembled WGS sequence"/>
</dbReference>
<evidence type="ECO:0000313" key="2">
    <source>
        <dbReference type="EMBL" id="RNA09846.1"/>
    </source>
</evidence>